<proteinExistence type="inferred from homology"/>
<dbReference type="InterPro" id="IPR003819">
    <property type="entry name" value="TauD/TfdA-like"/>
</dbReference>
<dbReference type="InterPro" id="IPR051178">
    <property type="entry name" value="TfdA_dioxygenase"/>
</dbReference>
<evidence type="ECO:0000256" key="1">
    <source>
        <dbReference type="ARBA" id="ARBA00005896"/>
    </source>
</evidence>
<keyword evidence="2" id="KW-0479">Metal-binding</keyword>
<protein>
    <recommendedName>
        <fullName evidence="6">TauD/TfdA-like domain-containing protein</fullName>
    </recommendedName>
</protein>
<evidence type="ECO:0000259" key="6">
    <source>
        <dbReference type="Pfam" id="PF02668"/>
    </source>
</evidence>
<evidence type="ECO:0000256" key="5">
    <source>
        <dbReference type="ARBA" id="ARBA00023004"/>
    </source>
</evidence>
<dbReference type="Pfam" id="PF02668">
    <property type="entry name" value="TauD"/>
    <property type="match status" value="1"/>
</dbReference>
<keyword evidence="4" id="KW-0560">Oxidoreductase</keyword>
<feature type="domain" description="TauD/TfdA-like" evidence="6">
    <location>
        <begin position="14"/>
        <end position="150"/>
    </location>
</feature>
<evidence type="ECO:0000256" key="2">
    <source>
        <dbReference type="ARBA" id="ARBA00022723"/>
    </source>
</evidence>
<dbReference type="GO" id="GO:0046872">
    <property type="term" value="F:metal ion binding"/>
    <property type="evidence" value="ECO:0007669"/>
    <property type="project" value="UniProtKB-KW"/>
</dbReference>
<dbReference type="AlphaFoldDB" id="A0A382RFI0"/>
<sequence length="150" mass="16410">MVKPMTIMIKRKHPYFFAEVSGIDLAASLTNDTLAEILDAFAAHSVLLFRKQVLDDESQIAFSEHIGPLEKNITATFGNSRPEISKISNVDTNGNLLETGSHDEIFLRGNSVWHTDSSFKIVPALGSALSAREVPPTGGETEFADMRAAY</sequence>
<keyword evidence="3" id="KW-0223">Dioxygenase</keyword>
<name>A0A382RFI0_9ZZZZ</name>
<keyword evidence="5" id="KW-0408">Iron</keyword>
<accession>A0A382RFI0</accession>
<evidence type="ECO:0000256" key="4">
    <source>
        <dbReference type="ARBA" id="ARBA00023002"/>
    </source>
</evidence>
<evidence type="ECO:0000256" key="3">
    <source>
        <dbReference type="ARBA" id="ARBA00022964"/>
    </source>
</evidence>
<comment type="similarity">
    <text evidence="1">Belongs to the TfdA dioxygenase family.</text>
</comment>
<dbReference type="SUPFAM" id="SSF51197">
    <property type="entry name" value="Clavaminate synthase-like"/>
    <property type="match status" value="1"/>
</dbReference>
<gene>
    <name evidence="7" type="ORF">METZ01_LOCUS348582</name>
</gene>
<dbReference type="PANTHER" id="PTHR43779">
    <property type="entry name" value="DIOXYGENASE RV0097-RELATED"/>
    <property type="match status" value="1"/>
</dbReference>
<dbReference type="EMBL" id="UINC01120928">
    <property type="protein sequence ID" value="SVC95728.1"/>
    <property type="molecule type" value="Genomic_DNA"/>
</dbReference>
<dbReference type="Gene3D" id="3.60.130.10">
    <property type="entry name" value="Clavaminate synthase-like"/>
    <property type="match status" value="1"/>
</dbReference>
<dbReference type="PANTHER" id="PTHR43779:SF3">
    <property type="entry name" value="(3R)-3-[(CARBOXYMETHYL)AMINO]FATTY ACID OXYGENASE_DECARBOXYLASE"/>
    <property type="match status" value="1"/>
</dbReference>
<evidence type="ECO:0000313" key="7">
    <source>
        <dbReference type="EMBL" id="SVC95728.1"/>
    </source>
</evidence>
<feature type="non-terminal residue" evidence="7">
    <location>
        <position position="150"/>
    </location>
</feature>
<organism evidence="7">
    <name type="scientific">marine metagenome</name>
    <dbReference type="NCBI Taxonomy" id="408172"/>
    <lineage>
        <taxon>unclassified sequences</taxon>
        <taxon>metagenomes</taxon>
        <taxon>ecological metagenomes</taxon>
    </lineage>
</organism>
<reference evidence="7" key="1">
    <citation type="submission" date="2018-05" db="EMBL/GenBank/DDBJ databases">
        <authorList>
            <person name="Lanie J.A."/>
            <person name="Ng W.-L."/>
            <person name="Kazmierczak K.M."/>
            <person name="Andrzejewski T.M."/>
            <person name="Davidsen T.M."/>
            <person name="Wayne K.J."/>
            <person name="Tettelin H."/>
            <person name="Glass J.I."/>
            <person name="Rusch D."/>
            <person name="Podicherti R."/>
            <person name="Tsui H.-C.T."/>
            <person name="Winkler M.E."/>
        </authorList>
    </citation>
    <scope>NUCLEOTIDE SEQUENCE</scope>
</reference>
<dbReference type="GO" id="GO:0051213">
    <property type="term" value="F:dioxygenase activity"/>
    <property type="evidence" value="ECO:0007669"/>
    <property type="project" value="UniProtKB-KW"/>
</dbReference>
<dbReference type="InterPro" id="IPR042098">
    <property type="entry name" value="TauD-like_sf"/>
</dbReference>